<evidence type="ECO:0008006" key="3">
    <source>
        <dbReference type="Google" id="ProtNLM"/>
    </source>
</evidence>
<reference evidence="1" key="1">
    <citation type="submission" date="2020-03" db="EMBL/GenBank/DDBJ databases">
        <title>The deep terrestrial virosphere.</title>
        <authorList>
            <person name="Holmfeldt K."/>
            <person name="Nilsson E."/>
            <person name="Simone D."/>
            <person name="Lopez-Fernandez M."/>
            <person name="Wu X."/>
            <person name="de Brujin I."/>
            <person name="Lundin D."/>
            <person name="Andersson A."/>
            <person name="Bertilsson S."/>
            <person name="Dopson M."/>
        </authorList>
    </citation>
    <scope>NUCLEOTIDE SEQUENCE</scope>
    <source>
        <strain evidence="1">TM448A00522</strain>
        <strain evidence="2">TM448B01741</strain>
    </source>
</reference>
<dbReference type="EMBL" id="MT144020">
    <property type="protein sequence ID" value="QJA46751.1"/>
    <property type="molecule type" value="Genomic_DNA"/>
</dbReference>
<evidence type="ECO:0000313" key="2">
    <source>
        <dbReference type="EMBL" id="QJH99969.1"/>
    </source>
</evidence>
<gene>
    <name evidence="1" type="ORF">TM448A00522_0021</name>
    <name evidence="2" type="ORF">TM448B01741_0021</name>
</gene>
<dbReference type="EMBL" id="MT144819">
    <property type="protein sequence ID" value="QJH99969.1"/>
    <property type="molecule type" value="Genomic_DNA"/>
</dbReference>
<evidence type="ECO:0000313" key="1">
    <source>
        <dbReference type="EMBL" id="QJA46751.1"/>
    </source>
</evidence>
<dbReference type="AlphaFoldDB" id="A0A6H1ZH46"/>
<sequence length="101" mass="12293">MRPITVGKGFENEKKQYIWCDNRTFRLIQVMKNKDKHLSMGHVVKFLLDYYTKESQEESEYQCPNCNYLRPIYLYTKNNRRFRHCGDCGYVGYEDEFVRSK</sequence>
<proteinExistence type="predicted"/>
<name>A0A6H1ZH46_9ZZZZ</name>
<protein>
    <recommendedName>
        <fullName evidence="3">Transposase</fullName>
    </recommendedName>
</protein>
<organism evidence="1">
    <name type="scientific">viral metagenome</name>
    <dbReference type="NCBI Taxonomy" id="1070528"/>
    <lineage>
        <taxon>unclassified sequences</taxon>
        <taxon>metagenomes</taxon>
        <taxon>organismal metagenomes</taxon>
    </lineage>
</organism>
<accession>A0A6H1ZH46</accession>